<gene>
    <name evidence="7" type="ORF">L602_003100000310</name>
</gene>
<reference evidence="7 8" key="1">
    <citation type="submission" date="2019-07" db="EMBL/GenBank/DDBJ databases">
        <title>Genome sequencing of lignin-degrading bacterial isolates.</title>
        <authorList>
            <person name="Gladden J."/>
        </authorList>
    </citation>
    <scope>NUCLEOTIDE SEQUENCE [LARGE SCALE GENOMIC DNA]</scope>
    <source>
        <strain evidence="7 8">J11</strain>
    </source>
</reference>
<dbReference type="Pfam" id="PF00440">
    <property type="entry name" value="TetR_N"/>
    <property type="match status" value="1"/>
</dbReference>
<evidence type="ECO:0000259" key="6">
    <source>
        <dbReference type="PROSITE" id="PS50977"/>
    </source>
</evidence>
<keyword evidence="2 4" id="KW-0238">DNA-binding</keyword>
<dbReference type="InterPro" id="IPR009057">
    <property type="entry name" value="Homeodomain-like_sf"/>
</dbReference>
<dbReference type="GO" id="GO:0000976">
    <property type="term" value="F:transcription cis-regulatory region binding"/>
    <property type="evidence" value="ECO:0007669"/>
    <property type="project" value="TreeGrafter"/>
</dbReference>
<dbReference type="InterPro" id="IPR050109">
    <property type="entry name" value="HTH-type_TetR-like_transc_reg"/>
</dbReference>
<evidence type="ECO:0000313" key="7">
    <source>
        <dbReference type="EMBL" id="TWG83346.1"/>
    </source>
</evidence>
<dbReference type="SUPFAM" id="SSF46689">
    <property type="entry name" value="Homeodomain-like"/>
    <property type="match status" value="1"/>
</dbReference>
<proteinExistence type="predicted"/>
<comment type="caution">
    <text evidence="7">The sequence shown here is derived from an EMBL/GenBank/DDBJ whole genome shotgun (WGS) entry which is preliminary data.</text>
</comment>
<dbReference type="InterPro" id="IPR001647">
    <property type="entry name" value="HTH_TetR"/>
</dbReference>
<evidence type="ECO:0000256" key="4">
    <source>
        <dbReference type="PROSITE-ProRule" id="PRU00335"/>
    </source>
</evidence>
<evidence type="ECO:0000256" key="1">
    <source>
        <dbReference type="ARBA" id="ARBA00023015"/>
    </source>
</evidence>
<feature type="domain" description="HTH tetR-type" evidence="6">
    <location>
        <begin position="40"/>
        <end position="100"/>
    </location>
</feature>
<dbReference type="AlphaFoldDB" id="A0A562BDX0"/>
<sequence>MPSGRKPLAIMARSGHSTAHSAANEGPVTRPGRRATYRHGDLQRALLEAGIALAREGGPDAIVLREATRRAGVVPNAAYRHFANRLALFEAVRAAALSMLAHTMEAELDSVGRGQGSGDARECARARMRAVGAGYLRFAQAEPGLFRTAFASAAAVEYDADPAKAGLSGMNPFQLLGAALDRLVACGALPADRRPGAEYLAWSAVHGLALLLLDGPLRHADPDQRRTLEERVLRMVEDGL</sequence>
<dbReference type="PANTHER" id="PTHR30055">
    <property type="entry name" value="HTH-TYPE TRANSCRIPTIONAL REGULATOR RUTR"/>
    <property type="match status" value="1"/>
</dbReference>
<dbReference type="Proteomes" id="UP000318141">
    <property type="component" value="Unassembled WGS sequence"/>
</dbReference>
<feature type="DNA-binding region" description="H-T-H motif" evidence="4">
    <location>
        <begin position="63"/>
        <end position="82"/>
    </location>
</feature>
<accession>A0A562BDX0</accession>
<keyword evidence="3" id="KW-0804">Transcription</keyword>
<keyword evidence="8" id="KW-1185">Reference proteome</keyword>
<dbReference type="InterPro" id="IPR036271">
    <property type="entry name" value="Tet_transcr_reg_TetR-rel_C_sf"/>
</dbReference>
<evidence type="ECO:0000313" key="8">
    <source>
        <dbReference type="Proteomes" id="UP000318141"/>
    </source>
</evidence>
<dbReference type="PROSITE" id="PS50977">
    <property type="entry name" value="HTH_TETR_2"/>
    <property type="match status" value="1"/>
</dbReference>
<dbReference type="SUPFAM" id="SSF48498">
    <property type="entry name" value="Tetracyclin repressor-like, C-terminal domain"/>
    <property type="match status" value="1"/>
</dbReference>
<feature type="region of interest" description="Disordered" evidence="5">
    <location>
        <begin position="13"/>
        <end position="34"/>
    </location>
</feature>
<dbReference type="InterPro" id="IPR025996">
    <property type="entry name" value="MT1864/Rv1816-like_C"/>
</dbReference>
<protein>
    <submittedName>
        <fullName evidence="7">TetR family transcriptional regulator</fullName>
    </submittedName>
</protein>
<name>A0A562BDX0_9BURK</name>
<organism evidence="7 8">
    <name type="scientific">Cupriavidus gilardii J11</name>
    <dbReference type="NCBI Taxonomy" id="936133"/>
    <lineage>
        <taxon>Bacteria</taxon>
        <taxon>Pseudomonadati</taxon>
        <taxon>Pseudomonadota</taxon>
        <taxon>Betaproteobacteria</taxon>
        <taxon>Burkholderiales</taxon>
        <taxon>Burkholderiaceae</taxon>
        <taxon>Cupriavidus</taxon>
    </lineage>
</organism>
<dbReference type="Gene3D" id="1.10.357.10">
    <property type="entry name" value="Tetracycline Repressor, domain 2"/>
    <property type="match status" value="1"/>
</dbReference>
<evidence type="ECO:0000256" key="3">
    <source>
        <dbReference type="ARBA" id="ARBA00023163"/>
    </source>
</evidence>
<keyword evidence="1" id="KW-0805">Transcription regulation</keyword>
<evidence type="ECO:0000256" key="2">
    <source>
        <dbReference type="ARBA" id="ARBA00023125"/>
    </source>
</evidence>
<dbReference type="PANTHER" id="PTHR30055:SF234">
    <property type="entry name" value="HTH-TYPE TRANSCRIPTIONAL REGULATOR BETI"/>
    <property type="match status" value="1"/>
</dbReference>
<dbReference type="GO" id="GO:0003700">
    <property type="term" value="F:DNA-binding transcription factor activity"/>
    <property type="evidence" value="ECO:0007669"/>
    <property type="project" value="TreeGrafter"/>
</dbReference>
<evidence type="ECO:0000256" key="5">
    <source>
        <dbReference type="SAM" id="MobiDB-lite"/>
    </source>
</evidence>
<dbReference type="Pfam" id="PF13305">
    <property type="entry name" value="TetR_C_33"/>
    <property type="match status" value="1"/>
</dbReference>
<dbReference type="EMBL" id="VLJN01000025">
    <property type="protein sequence ID" value="TWG83346.1"/>
    <property type="molecule type" value="Genomic_DNA"/>
</dbReference>